<name>A0A4P7BKB9_9BURK</name>
<feature type="region of interest" description="Disordered" evidence="1">
    <location>
        <begin position="135"/>
        <end position="159"/>
    </location>
</feature>
<feature type="compositionally biased region" description="Basic and acidic residues" evidence="1">
    <location>
        <begin position="136"/>
        <end position="146"/>
    </location>
</feature>
<keyword evidence="4" id="KW-1185">Reference proteome</keyword>
<dbReference type="EMBL" id="BMWW01000013">
    <property type="protein sequence ID" value="GGZ09382.1"/>
    <property type="molecule type" value="Genomic_DNA"/>
</dbReference>
<gene>
    <name evidence="3" type="ORF">E1742_24135</name>
    <name evidence="2" type="ORF">GCM10007388_48560</name>
</gene>
<reference evidence="2" key="3">
    <citation type="submission" date="2022-12" db="EMBL/GenBank/DDBJ databases">
        <authorList>
            <person name="Sun Q."/>
            <person name="Kim S."/>
        </authorList>
    </citation>
    <scope>NUCLEOTIDE SEQUENCE</scope>
    <source>
        <strain evidence="2">KCTC 12344</strain>
    </source>
</reference>
<dbReference type="AlphaFoldDB" id="A0A4P7BKB9"/>
<dbReference type="RefSeq" id="WP_134387596.1">
    <property type="nucleotide sequence ID" value="NZ_BMWW01000013.1"/>
</dbReference>
<dbReference type="OrthoDB" id="8756567at2"/>
<dbReference type="EMBL" id="CP038026">
    <property type="protein sequence ID" value="QBQ38900.1"/>
    <property type="molecule type" value="Genomic_DNA"/>
</dbReference>
<evidence type="ECO:0000313" key="3">
    <source>
        <dbReference type="EMBL" id="QBQ38900.1"/>
    </source>
</evidence>
<evidence type="ECO:0008006" key="6">
    <source>
        <dbReference type="Google" id="ProtNLM"/>
    </source>
</evidence>
<reference evidence="3 4" key="2">
    <citation type="submission" date="2019-03" db="EMBL/GenBank/DDBJ databases">
        <title>Draft Genome Sequences of Six Type Strains of the Genus Massilia.</title>
        <authorList>
            <person name="Miess H."/>
            <person name="Frediansyhah A."/>
            <person name="Gross H."/>
        </authorList>
    </citation>
    <scope>NUCLEOTIDE SEQUENCE [LARGE SCALE GENOMIC DNA]</scope>
    <source>
        <strain evidence="3 4">DSM 17505</strain>
    </source>
</reference>
<accession>A0A4P7BKB9</accession>
<organism evidence="2 5">
    <name type="scientific">Pseudoduganella plicata</name>
    <dbReference type="NCBI Taxonomy" id="321984"/>
    <lineage>
        <taxon>Bacteria</taxon>
        <taxon>Pseudomonadati</taxon>
        <taxon>Pseudomonadota</taxon>
        <taxon>Betaproteobacteria</taxon>
        <taxon>Burkholderiales</taxon>
        <taxon>Oxalobacteraceae</taxon>
        <taxon>Telluria group</taxon>
        <taxon>Pseudoduganella</taxon>
    </lineage>
</organism>
<evidence type="ECO:0000313" key="5">
    <source>
        <dbReference type="Proteomes" id="UP000619512"/>
    </source>
</evidence>
<proteinExistence type="predicted"/>
<protein>
    <recommendedName>
        <fullName evidence="6">Helix-turn-helix domain-containing protein</fullName>
    </recommendedName>
</protein>
<dbReference type="Proteomes" id="UP000619512">
    <property type="component" value="Unassembled WGS sequence"/>
</dbReference>
<reference evidence="2" key="1">
    <citation type="journal article" date="2014" name="Int. J. Syst. Evol. Microbiol.">
        <title>Complete genome sequence of Corynebacterium casei LMG S-19264T (=DSM 44701T), isolated from a smear-ripened cheese.</title>
        <authorList>
            <consortium name="US DOE Joint Genome Institute (JGI-PGF)"/>
            <person name="Walter F."/>
            <person name="Albersmeier A."/>
            <person name="Kalinowski J."/>
            <person name="Ruckert C."/>
        </authorList>
    </citation>
    <scope>NUCLEOTIDE SEQUENCE</scope>
    <source>
        <strain evidence="2">KCTC 12344</strain>
    </source>
</reference>
<evidence type="ECO:0000256" key="1">
    <source>
        <dbReference type="SAM" id="MobiDB-lite"/>
    </source>
</evidence>
<evidence type="ECO:0000313" key="4">
    <source>
        <dbReference type="Proteomes" id="UP000294359"/>
    </source>
</evidence>
<evidence type="ECO:0000313" key="2">
    <source>
        <dbReference type="EMBL" id="GGZ09382.1"/>
    </source>
</evidence>
<dbReference type="Proteomes" id="UP000294359">
    <property type="component" value="Chromosome"/>
</dbReference>
<sequence length="159" mass="18246">MTDDQRHDQQTALAVAAALDIDILWGCVKAWRHMRMREVPRHVALRVLSRDGPRRAADAAHPALREDRLRRSIPTLSARNPAARVTEPCPRSNLELATIIDEALVLLKRHDRHYAEEFLRMHSVSTATIMRVLYDPTRRRSGEPRRPVSAAEQDEQTTF</sequence>